<evidence type="ECO:0000256" key="2">
    <source>
        <dbReference type="ARBA" id="ARBA00023274"/>
    </source>
</evidence>
<gene>
    <name evidence="5" type="ORF">BT93_L5420</name>
</gene>
<evidence type="ECO:0000256" key="1">
    <source>
        <dbReference type="ARBA" id="ARBA00022980"/>
    </source>
</evidence>
<comment type="caution">
    <text evidence="5">The sequence shown here is derived from an EMBL/GenBank/DDBJ whole genome shotgun (WGS) entry which is preliminary data.</text>
</comment>
<evidence type="ECO:0000313" key="5">
    <source>
        <dbReference type="EMBL" id="KAF7846056.1"/>
    </source>
</evidence>
<dbReference type="AlphaFoldDB" id="A0A8T0CIW4"/>
<dbReference type="GO" id="GO:0022627">
    <property type="term" value="C:cytosolic small ribosomal subunit"/>
    <property type="evidence" value="ECO:0007669"/>
    <property type="project" value="TreeGrafter"/>
</dbReference>
<protein>
    <recommendedName>
        <fullName evidence="3">40S ribosomal protein S30</fullName>
    </recommendedName>
</protein>
<keyword evidence="6" id="KW-1185">Reference proteome</keyword>
<keyword evidence="1 3" id="KW-0689">Ribosomal protein</keyword>
<feature type="region of interest" description="Disordered" evidence="4">
    <location>
        <begin position="1"/>
        <end position="66"/>
    </location>
</feature>
<evidence type="ECO:0000256" key="4">
    <source>
        <dbReference type="SAM" id="MobiDB-lite"/>
    </source>
</evidence>
<dbReference type="PANTHER" id="PTHR12650">
    <property type="entry name" value="40S RIBOSOMAL PROTEIN S30/UBIQUITIN-LIKE PROTEIN FUBI"/>
    <property type="match status" value="1"/>
</dbReference>
<reference evidence="5" key="1">
    <citation type="submission" date="2020-05" db="EMBL/GenBank/DDBJ databases">
        <title>WGS assembly of Corymbia citriodora subspecies variegata.</title>
        <authorList>
            <person name="Barry K."/>
            <person name="Hundley H."/>
            <person name="Shu S."/>
            <person name="Jenkins J."/>
            <person name="Grimwood J."/>
            <person name="Baten A."/>
        </authorList>
    </citation>
    <scope>NUCLEOTIDE SEQUENCE</scope>
    <source>
        <strain evidence="5">CV2-018</strain>
    </source>
</reference>
<sequence>MGKVHGSLARAGKVKSQTPKVAKGEDKPKKLQGRAKKRNQYNKRFINVTLTNGKRKMNPAPPGKMG</sequence>
<accession>A0A8T0CIW4</accession>
<dbReference type="PANTHER" id="PTHR12650:SF15">
    <property type="entry name" value="RIBOSOMAL PROTEIN S30, ISOFORM A"/>
    <property type="match status" value="1"/>
</dbReference>
<organism evidence="5 6">
    <name type="scientific">Corymbia citriodora subsp. variegata</name>
    <dbReference type="NCBI Taxonomy" id="360336"/>
    <lineage>
        <taxon>Eukaryota</taxon>
        <taxon>Viridiplantae</taxon>
        <taxon>Streptophyta</taxon>
        <taxon>Embryophyta</taxon>
        <taxon>Tracheophyta</taxon>
        <taxon>Spermatophyta</taxon>
        <taxon>Magnoliopsida</taxon>
        <taxon>eudicotyledons</taxon>
        <taxon>Gunneridae</taxon>
        <taxon>Pentapetalae</taxon>
        <taxon>rosids</taxon>
        <taxon>malvids</taxon>
        <taxon>Myrtales</taxon>
        <taxon>Myrtaceae</taxon>
        <taxon>Myrtoideae</taxon>
        <taxon>Eucalypteae</taxon>
        <taxon>Corymbia</taxon>
    </lineage>
</organism>
<dbReference type="GO" id="GO:0003735">
    <property type="term" value="F:structural constituent of ribosome"/>
    <property type="evidence" value="ECO:0007669"/>
    <property type="project" value="UniProtKB-UniRule"/>
</dbReference>
<name>A0A8T0CIW4_CORYI</name>
<feature type="compositionally biased region" description="Basic residues" evidence="4">
    <location>
        <begin position="30"/>
        <end position="41"/>
    </location>
</feature>
<evidence type="ECO:0000256" key="3">
    <source>
        <dbReference type="RuleBase" id="RU364011"/>
    </source>
</evidence>
<dbReference type="OrthoDB" id="3446at2759"/>
<dbReference type="Gramene" id="rna-gnl|WGS:JABURB|Cocit.L5420.1">
    <property type="protein sequence ID" value="cds-KAF7846056.1"/>
    <property type="gene ID" value="gene-BT93_L5420"/>
</dbReference>
<dbReference type="GO" id="GO:0006412">
    <property type="term" value="P:translation"/>
    <property type="evidence" value="ECO:0007669"/>
    <property type="project" value="InterPro"/>
</dbReference>
<comment type="similarity">
    <text evidence="3">Belongs to the eukaryotic ribosomal protein eS30 family.</text>
</comment>
<evidence type="ECO:0000313" key="6">
    <source>
        <dbReference type="Proteomes" id="UP000806378"/>
    </source>
</evidence>
<dbReference type="InterPro" id="IPR006846">
    <property type="entry name" value="Ribosomal_eS30"/>
</dbReference>
<dbReference type="Pfam" id="PF04758">
    <property type="entry name" value="Ribosomal_S30"/>
    <property type="match status" value="1"/>
</dbReference>
<dbReference type="Proteomes" id="UP000806378">
    <property type="component" value="Unassembled WGS sequence"/>
</dbReference>
<dbReference type="EMBL" id="MU095997">
    <property type="protein sequence ID" value="KAF7846056.1"/>
    <property type="molecule type" value="Genomic_DNA"/>
</dbReference>
<keyword evidence="2 3" id="KW-0687">Ribonucleoprotein</keyword>
<proteinExistence type="inferred from homology"/>